<dbReference type="EMBL" id="RZGX01000010">
    <property type="protein sequence ID" value="RUR22842.1"/>
    <property type="molecule type" value="Genomic_DNA"/>
</dbReference>
<protein>
    <recommendedName>
        <fullName evidence="6">DUF4189 domain-containing protein</fullName>
    </recommendedName>
</protein>
<evidence type="ECO:0000313" key="4">
    <source>
        <dbReference type="Proteomes" id="UP000247152"/>
    </source>
</evidence>
<proteinExistence type="predicted"/>
<evidence type="ECO:0008006" key="6">
    <source>
        <dbReference type="Google" id="ProtNLM"/>
    </source>
</evidence>
<feature type="chain" id="PRO_5016441982" description="DUF4189 domain-containing protein" evidence="1">
    <location>
        <begin position="22"/>
        <end position="145"/>
    </location>
</feature>
<dbReference type="AlphaFoldDB" id="A0A317U0V3"/>
<evidence type="ECO:0000256" key="1">
    <source>
        <dbReference type="SAM" id="SignalP"/>
    </source>
</evidence>
<feature type="signal peptide" evidence="1">
    <location>
        <begin position="1"/>
        <end position="21"/>
    </location>
</feature>
<name>A0A317U0V3_9GAMM</name>
<reference evidence="3 5" key="2">
    <citation type="submission" date="2018-12" db="EMBL/GenBank/DDBJ databases">
        <title>Legionella sp,whole genome shotgun sequence.</title>
        <authorList>
            <person name="Wu H."/>
        </authorList>
    </citation>
    <scope>NUCLEOTIDE SEQUENCE [LARGE SCALE GENOMIC DNA]</scope>
    <source>
        <strain evidence="3">Km489</strain>
        <strain evidence="5">km489</strain>
    </source>
</reference>
<dbReference type="OrthoDB" id="5652118at2"/>
<keyword evidence="5" id="KW-1185">Reference proteome</keyword>
<organism evidence="2 4">
    <name type="scientific">Legionella qingyii</name>
    <dbReference type="NCBI Taxonomy" id="2184757"/>
    <lineage>
        <taxon>Bacteria</taxon>
        <taxon>Pseudomonadati</taxon>
        <taxon>Pseudomonadota</taxon>
        <taxon>Gammaproteobacteria</taxon>
        <taxon>Legionellales</taxon>
        <taxon>Legionellaceae</taxon>
        <taxon>Legionella</taxon>
    </lineage>
</organism>
<evidence type="ECO:0000313" key="3">
    <source>
        <dbReference type="EMBL" id="RUR22842.1"/>
    </source>
</evidence>
<evidence type="ECO:0000313" key="5">
    <source>
        <dbReference type="Proteomes" id="UP000287374"/>
    </source>
</evidence>
<dbReference type="EMBL" id="QHJG01000035">
    <property type="protein sequence ID" value="PWY54427.1"/>
    <property type="molecule type" value="Genomic_DNA"/>
</dbReference>
<evidence type="ECO:0000313" key="2">
    <source>
        <dbReference type="EMBL" id="PWY54427.1"/>
    </source>
</evidence>
<keyword evidence="1" id="KW-0732">Signal</keyword>
<dbReference type="Proteomes" id="UP000287374">
    <property type="component" value="Unassembled WGS sequence"/>
</dbReference>
<gene>
    <name evidence="2" type="ORF">DGG96_17280</name>
    <name evidence="3" type="ORF">ELY20_08970</name>
</gene>
<reference evidence="2 4" key="1">
    <citation type="submission" date="2018-05" db="EMBL/GenBank/DDBJ databases">
        <title>Legionella qingyii sp.nov., whole genome shotgun sequence.</title>
        <authorList>
            <person name="Wu H."/>
            <person name="Zhu Q."/>
            <person name="Hu C."/>
        </authorList>
    </citation>
    <scope>NUCLEOTIDE SEQUENCE [LARGE SCALE GENOMIC DNA]</scope>
    <source>
        <strain evidence="2 4">HEB18</strain>
    </source>
</reference>
<accession>A0A317U0V3</accession>
<sequence length="145" mass="16572">MNKYIRYCFFLVLGISGSSFAELINTEGNYWQCSTHDETHTKWTSQSTYQKISLNLSYSECKKNSNKPATCKTSNASCVRFIHGTNVTPMWQCTAFDREAMRWNSNHYPNRDDAALAAQAYCKHKSPVPSTCYINVVTCINKNEI</sequence>
<dbReference type="Proteomes" id="UP000247152">
    <property type="component" value="Unassembled WGS sequence"/>
</dbReference>
<comment type="caution">
    <text evidence="2">The sequence shown here is derived from an EMBL/GenBank/DDBJ whole genome shotgun (WGS) entry which is preliminary data.</text>
</comment>
<dbReference type="RefSeq" id="WP_110143791.1">
    <property type="nucleotide sequence ID" value="NZ_QHJG01000035.1"/>
</dbReference>